<dbReference type="KEGG" id="rlc:K227x_14280"/>
<reference evidence="1 2" key="1">
    <citation type="submission" date="2019-02" db="EMBL/GenBank/DDBJ databases">
        <title>Deep-cultivation of Planctomycetes and their phenomic and genomic characterization uncovers novel biology.</title>
        <authorList>
            <person name="Wiegand S."/>
            <person name="Jogler M."/>
            <person name="Boedeker C."/>
            <person name="Pinto D."/>
            <person name="Vollmers J."/>
            <person name="Rivas-Marin E."/>
            <person name="Kohn T."/>
            <person name="Peeters S.H."/>
            <person name="Heuer A."/>
            <person name="Rast P."/>
            <person name="Oberbeckmann S."/>
            <person name="Bunk B."/>
            <person name="Jeske O."/>
            <person name="Meyerdierks A."/>
            <person name="Storesund J.E."/>
            <person name="Kallscheuer N."/>
            <person name="Luecker S."/>
            <person name="Lage O.M."/>
            <person name="Pohl T."/>
            <person name="Merkel B.J."/>
            <person name="Hornburger P."/>
            <person name="Mueller R.-W."/>
            <person name="Bruemmer F."/>
            <person name="Labrenz M."/>
            <person name="Spormann A.M."/>
            <person name="Op den Camp H."/>
            <person name="Overmann J."/>
            <person name="Amann R."/>
            <person name="Jetten M.S.M."/>
            <person name="Mascher T."/>
            <person name="Medema M.H."/>
            <person name="Devos D.P."/>
            <person name="Kaster A.-K."/>
            <person name="Ovreas L."/>
            <person name="Rohde M."/>
            <person name="Galperin M.Y."/>
            <person name="Jogler C."/>
        </authorList>
    </citation>
    <scope>NUCLEOTIDE SEQUENCE [LARGE SCALE GENOMIC DNA]</scope>
    <source>
        <strain evidence="1 2">K22_7</strain>
    </source>
</reference>
<accession>A0A517N7C2</accession>
<dbReference type="EMBL" id="CP036525">
    <property type="protein sequence ID" value="QDT03049.1"/>
    <property type="molecule type" value="Genomic_DNA"/>
</dbReference>
<protein>
    <submittedName>
        <fullName evidence="1">Uncharacterized protein</fullName>
    </submittedName>
</protein>
<evidence type="ECO:0000313" key="1">
    <source>
        <dbReference type="EMBL" id="QDT03049.1"/>
    </source>
</evidence>
<sequence>MAIPISSFQAALLGHGAIVEGYAKRPPGFRKRVVPKDLRSSYENILTAILLYDGGATVAPNIAYSHLTDLADAHELIAPIDVAGSRDFETRIAHAYELGFMSFRRRENRVAEVAPRITHTGLKFPDHSLDDQLADIDDDEHMAQSVELVTDIADSIYGIWQLTHGDEFERSWINHTSAFSDYLGHHESVIESDEDAEESLRDVMSDVLNRLPYHMGLYFDNDRVSQEIIGEPAFFNFDPEEMRDVFQTEDMLSSSKGVFTNHLQQGLALGMRPSPAKFLACHSLWRTVFEFSRMLDFATDNKTELLTSISRLGKQSDARTVATSDEQVGAYQLLSDTLPTVPRVASISELLRLRDDRHLPALRSCVKEWASAMALGDGVACARIAKDVTNAGKAIDRAKQLKTASQTVNYITIPVAVAEALVGTCFGLLLLPVGPCLDLAASRLLSKNSWIQFGGPID</sequence>
<keyword evidence="2" id="KW-1185">Reference proteome</keyword>
<name>A0A517N7C2_9BACT</name>
<evidence type="ECO:0000313" key="2">
    <source>
        <dbReference type="Proteomes" id="UP000318538"/>
    </source>
</evidence>
<dbReference type="Proteomes" id="UP000318538">
    <property type="component" value="Chromosome"/>
</dbReference>
<proteinExistence type="predicted"/>
<organism evidence="1 2">
    <name type="scientific">Rubripirellula lacrimiformis</name>
    <dbReference type="NCBI Taxonomy" id="1930273"/>
    <lineage>
        <taxon>Bacteria</taxon>
        <taxon>Pseudomonadati</taxon>
        <taxon>Planctomycetota</taxon>
        <taxon>Planctomycetia</taxon>
        <taxon>Pirellulales</taxon>
        <taxon>Pirellulaceae</taxon>
        <taxon>Rubripirellula</taxon>
    </lineage>
</organism>
<dbReference type="RefSeq" id="WP_145168815.1">
    <property type="nucleotide sequence ID" value="NZ_CP036525.1"/>
</dbReference>
<gene>
    <name evidence="1" type="ORF">K227x_14280</name>
</gene>
<dbReference type="AlphaFoldDB" id="A0A517N7C2"/>